<comment type="similarity">
    <text evidence="1">Belongs to the glycosyl hydrolase 5 (cellulase A) family.</text>
</comment>
<feature type="compositionally biased region" description="Polar residues" evidence="8">
    <location>
        <begin position="304"/>
        <end position="314"/>
    </location>
</feature>
<feature type="transmembrane region" description="Helical" evidence="9">
    <location>
        <begin position="248"/>
        <end position="269"/>
    </location>
</feature>
<evidence type="ECO:0000256" key="4">
    <source>
        <dbReference type="ARBA" id="ARBA00023295"/>
    </source>
</evidence>
<dbReference type="Proteomes" id="UP000322225">
    <property type="component" value="Chromosome 10"/>
</dbReference>
<feature type="compositionally biased region" description="Low complexity" evidence="8">
    <location>
        <begin position="273"/>
        <end position="294"/>
    </location>
</feature>
<sequence length="908" mass="96963">MDGITTLRASPFEPKSDPLSGHADTLLHQILTQLNASIAYTITMSSKKSRPPPIASRHGPIHISSPIPRSPDTALLSPSAKEYENQRSGSGSASPRQVGFSDSTPTKSSGGRRGRGGRGGIAGLGFEMGRSRGAPSGGYDDYDLSPTHAYLEDFDSYPSTPDPSHTPIPQSPSMDSPGFSATERDPLGEFGKHQFPSSGYLAPTLHPHGARGRSSPIREGNEKGSRGGYGGQRNKRTCIPTNPTKRRWLFFGVPIGLVVIAAVVVGVIVGTQHKSSSNSSGSSSTSGASKNGTKTGTGNGKGGQTTESFNPFITTGSGKDGSIVTTDLGLNFTYTNAFGGSWAQDPYNPYHVSGRAQSWSPSLLEDWVWGQHIVRGVNLGGWLVTEPFIVPALYEQYQDSTPKAVDEYTLSQAMGADLATKMEEHYKTFITEEDFALIASAGLNYVRIALGYWAVETQEGEPYLPKVAWTYFLKAVTWGRKYGIRILIDFHALPGSQNGWNHSGKAGTVNWMYGVMGIANAERSLETIRSITEFISQDGIRQGVPMLGLVNEVMAKTVGKDVMAAFYYQAYKTVRDITGYGSGKGPILLVHEGFLGVAAWSGFLSGADRLALDQHPYLAFAAQSTATHATQASTVCSWGGGTNDSSTSFGLTFGGEWSNAVNDCGYWLNGVGSTPSYNALGADYCKQSEEYFNWSEDTRQGIMSYTMANMDALQNWFFWTWKIGNSTVMGYQPSPLWHYKLGWESGWIPRDPRAAGGHCGAIGVGGNQFAGKYPASATGSFSSPTPVIAADQLASHSVWPPTSLGPNFTDPAQIALFPTYTQTGTRVVLPTASHPVNATNVGSGWANADDTTGAWVKVAGCDYPDGYDANAASLVPTALCTGSSARRRGLSADLGVRVTPTATPAPRR</sequence>
<dbReference type="InterPro" id="IPR017853">
    <property type="entry name" value="GH"/>
</dbReference>
<comment type="catalytic activity">
    <reaction evidence="6">
        <text>Successive hydrolysis of beta-D-glucose units from the non-reducing ends of (1-&gt;3)-beta-D-glucans, releasing alpha-glucose.</text>
        <dbReference type="EC" id="3.2.1.58"/>
    </reaction>
</comment>
<accession>A0AAJ8LN94</accession>
<evidence type="ECO:0000313" key="10">
    <source>
        <dbReference type="EMBL" id="WWD20962.1"/>
    </source>
</evidence>
<feature type="compositionally biased region" description="Basic and acidic residues" evidence="8">
    <location>
        <begin position="182"/>
        <end position="192"/>
    </location>
</feature>
<dbReference type="PANTHER" id="PTHR31297">
    <property type="entry name" value="GLUCAN ENDO-1,6-BETA-GLUCOSIDASE B"/>
    <property type="match status" value="1"/>
</dbReference>
<feature type="compositionally biased region" description="Low complexity" evidence="8">
    <location>
        <begin position="56"/>
        <end position="71"/>
    </location>
</feature>
<keyword evidence="4" id="KW-0326">Glycosidase</keyword>
<keyword evidence="2" id="KW-0378">Hydrolase</keyword>
<dbReference type="InterPro" id="IPR050386">
    <property type="entry name" value="Glycosyl_hydrolase_5"/>
</dbReference>
<dbReference type="Gene3D" id="3.20.20.80">
    <property type="entry name" value="Glycosidases"/>
    <property type="match status" value="1"/>
</dbReference>
<keyword evidence="9" id="KW-1133">Transmembrane helix</keyword>
<dbReference type="GeneID" id="43587461"/>
<reference evidence="10" key="2">
    <citation type="submission" date="2024-01" db="EMBL/GenBank/DDBJ databases">
        <title>Comparative genomics of Cryptococcus and Kwoniella reveals pathogenesis evolution and contrasting modes of karyotype evolution via chromosome fusion or intercentromeric recombination.</title>
        <authorList>
            <person name="Coelho M.A."/>
            <person name="David-Palma M."/>
            <person name="Shea T."/>
            <person name="Bowers K."/>
            <person name="McGinley-Smith S."/>
            <person name="Mohammad A.W."/>
            <person name="Gnirke A."/>
            <person name="Yurkov A.M."/>
            <person name="Nowrousian M."/>
            <person name="Sun S."/>
            <person name="Cuomo C.A."/>
            <person name="Heitman J."/>
        </authorList>
    </citation>
    <scope>NUCLEOTIDE SEQUENCE</scope>
    <source>
        <strain evidence="10">CBS 12478</strain>
    </source>
</reference>
<dbReference type="FunFam" id="3.20.20.80:FF:000033">
    <property type="entry name" value="Glucan 1,3-beta-glucosidase A"/>
    <property type="match status" value="1"/>
</dbReference>
<proteinExistence type="inferred from homology"/>
<dbReference type="SUPFAM" id="SSF51445">
    <property type="entry name" value="(Trans)glycosidases"/>
    <property type="match status" value="1"/>
</dbReference>
<feature type="region of interest" description="Disordered" evidence="8">
    <location>
        <begin position="1"/>
        <end position="20"/>
    </location>
</feature>
<evidence type="ECO:0000256" key="8">
    <source>
        <dbReference type="SAM" id="MobiDB-lite"/>
    </source>
</evidence>
<keyword evidence="9" id="KW-0472">Membrane</keyword>
<dbReference type="GO" id="GO:0009986">
    <property type="term" value="C:cell surface"/>
    <property type="evidence" value="ECO:0007669"/>
    <property type="project" value="TreeGrafter"/>
</dbReference>
<evidence type="ECO:0000256" key="7">
    <source>
        <dbReference type="ARBA" id="ARBA00038929"/>
    </source>
</evidence>
<dbReference type="GO" id="GO:0071555">
    <property type="term" value="P:cell wall organization"/>
    <property type="evidence" value="ECO:0007669"/>
    <property type="project" value="UniProtKB-KW"/>
</dbReference>
<name>A0AAJ8LN94_9TREE</name>
<gene>
    <name evidence="10" type="ORF">CI109_105440</name>
</gene>
<feature type="compositionally biased region" description="Polar residues" evidence="8">
    <location>
        <begin position="86"/>
        <end position="109"/>
    </location>
</feature>
<feature type="region of interest" description="Disordered" evidence="8">
    <location>
        <begin position="273"/>
        <end position="314"/>
    </location>
</feature>
<keyword evidence="11" id="KW-1185">Reference proteome</keyword>
<dbReference type="RefSeq" id="XP_031862199.2">
    <property type="nucleotide sequence ID" value="XM_032003341.2"/>
</dbReference>
<dbReference type="AlphaFoldDB" id="A0AAJ8LN94"/>
<evidence type="ECO:0000256" key="9">
    <source>
        <dbReference type="SAM" id="Phobius"/>
    </source>
</evidence>
<feature type="compositionally biased region" description="Pro residues" evidence="8">
    <location>
        <begin position="160"/>
        <end position="170"/>
    </location>
</feature>
<evidence type="ECO:0000313" key="11">
    <source>
        <dbReference type="Proteomes" id="UP000322225"/>
    </source>
</evidence>
<evidence type="ECO:0000256" key="5">
    <source>
        <dbReference type="ARBA" id="ARBA00023316"/>
    </source>
</evidence>
<dbReference type="GO" id="GO:0005576">
    <property type="term" value="C:extracellular region"/>
    <property type="evidence" value="ECO:0007669"/>
    <property type="project" value="TreeGrafter"/>
</dbReference>
<evidence type="ECO:0000256" key="6">
    <source>
        <dbReference type="ARBA" id="ARBA00036824"/>
    </source>
</evidence>
<evidence type="ECO:0000256" key="3">
    <source>
        <dbReference type="ARBA" id="ARBA00023180"/>
    </source>
</evidence>
<keyword evidence="5" id="KW-0961">Cell wall biogenesis/degradation</keyword>
<evidence type="ECO:0000256" key="2">
    <source>
        <dbReference type="ARBA" id="ARBA00022801"/>
    </source>
</evidence>
<keyword evidence="3" id="KW-0325">Glycoprotein</keyword>
<organism evidence="10 11">
    <name type="scientific">Kwoniella shandongensis</name>
    <dbReference type="NCBI Taxonomy" id="1734106"/>
    <lineage>
        <taxon>Eukaryota</taxon>
        <taxon>Fungi</taxon>
        <taxon>Dikarya</taxon>
        <taxon>Basidiomycota</taxon>
        <taxon>Agaricomycotina</taxon>
        <taxon>Tremellomycetes</taxon>
        <taxon>Tremellales</taxon>
        <taxon>Cryptococcaceae</taxon>
        <taxon>Kwoniella</taxon>
    </lineage>
</organism>
<keyword evidence="9" id="KW-0812">Transmembrane</keyword>
<dbReference type="PANTHER" id="PTHR31297:SF34">
    <property type="entry name" value="GLUCAN 1,3-BETA-GLUCOSIDASE 2"/>
    <property type="match status" value="1"/>
</dbReference>
<reference evidence="10" key="1">
    <citation type="submission" date="2017-08" db="EMBL/GenBank/DDBJ databases">
        <authorList>
            <person name="Cuomo C."/>
            <person name="Billmyre B."/>
            <person name="Heitman J."/>
        </authorList>
    </citation>
    <scope>NUCLEOTIDE SEQUENCE</scope>
    <source>
        <strain evidence="10">CBS 12478</strain>
    </source>
</reference>
<protein>
    <recommendedName>
        <fullName evidence="7">glucan 1,3-beta-glucosidase</fullName>
        <ecNumber evidence="7">3.2.1.58</ecNumber>
    </recommendedName>
</protein>
<dbReference type="GO" id="GO:0004338">
    <property type="term" value="F:glucan exo-1,3-beta-glucosidase activity"/>
    <property type="evidence" value="ECO:0007669"/>
    <property type="project" value="UniProtKB-EC"/>
</dbReference>
<dbReference type="EMBL" id="CP144060">
    <property type="protein sequence ID" value="WWD20962.1"/>
    <property type="molecule type" value="Genomic_DNA"/>
</dbReference>
<dbReference type="GO" id="GO:0009251">
    <property type="term" value="P:glucan catabolic process"/>
    <property type="evidence" value="ECO:0007669"/>
    <property type="project" value="TreeGrafter"/>
</dbReference>
<dbReference type="KEGG" id="ksn:43587461"/>
<dbReference type="EC" id="3.2.1.58" evidence="7"/>
<evidence type="ECO:0000256" key="1">
    <source>
        <dbReference type="ARBA" id="ARBA00005641"/>
    </source>
</evidence>
<feature type="region of interest" description="Disordered" evidence="8">
    <location>
        <begin position="46"/>
        <end position="240"/>
    </location>
</feature>